<dbReference type="PRINTS" id="PR00114">
    <property type="entry name" value="STPHPHTASE"/>
</dbReference>
<evidence type="ECO:0000313" key="3">
    <source>
        <dbReference type="Proteomes" id="UP000274731"/>
    </source>
</evidence>
<dbReference type="GO" id="GO:0016791">
    <property type="term" value="F:phosphatase activity"/>
    <property type="evidence" value="ECO:0007669"/>
    <property type="project" value="TreeGrafter"/>
</dbReference>
<dbReference type="InterPro" id="IPR029052">
    <property type="entry name" value="Metallo-depent_PP-like"/>
</dbReference>
<dbReference type="Proteomes" id="UP000274731">
    <property type="component" value="Segment"/>
</dbReference>
<dbReference type="GO" id="GO:0110154">
    <property type="term" value="P:RNA decapping"/>
    <property type="evidence" value="ECO:0007669"/>
    <property type="project" value="TreeGrafter"/>
</dbReference>
<evidence type="ECO:0000259" key="1">
    <source>
        <dbReference type="Pfam" id="PF00149"/>
    </source>
</evidence>
<protein>
    <submittedName>
        <fullName evidence="2">Putative serine/threonine protein phosphatase</fullName>
    </submittedName>
</protein>
<dbReference type="Pfam" id="PF00149">
    <property type="entry name" value="Metallophos"/>
    <property type="match status" value="1"/>
</dbReference>
<dbReference type="Gene3D" id="3.60.21.10">
    <property type="match status" value="1"/>
</dbReference>
<proteinExistence type="predicted"/>
<dbReference type="InterPro" id="IPR006186">
    <property type="entry name" value="Ser/Thr-sp_prot-phosphatase"/>
</dbReference>
<name>A0A3G1L3H2_9CAUD</name>
<dbReference type="EMBL" id="MG450654">
    <property type="protein sequence ID" value="ATW62731.1"/>
    <property type="molecule type" value="Genomic_DNA"/>
</dbReference>
<gene>
    <name evidence="2" type="ORF">SCBWM1_gp47</name>
</gene>
<dbReference type="CDD" id="cd00144">
    <property type="entry name" value="MPP_PPP_family"/>
    <property type="match status" value="1"/>
</dbReference>
<reference evidence="2 3" key="1">
    <citation type="journal article" date="2018" name="Environ. Microbiol.">
        <title>Novel phage-host interactions and evolution as revealed by a cyanomyovirus isolated from an estuarine environment.</title>
        <authorList>
            <person name="Xu Y."/>
            <person name="Zhang R."/>
            <person name="Wang N."/>
            <person name="Cai L."/>
            <person name="Tong Y."/>
            <person name="Sun Q."/>
            <person name="Chen F."/>
            <person name="Jiao N."/>
        </authorList>
    </citation>
    <scope>NUCLEOTIDE SEQUENCE [LARGE SCALE GENOMIC DNA]</scope>
</reference>
<dbReference type="PANTHER" id="PTHR42850:SF4">
    <property type="entry name" value="ZINC-DEPENDENT ENDOPOLYPHOSPHATASE"/>
    <property type="match status" value="1"/>
</dbReference>
<evidence type="ECO:0000313" key="2">
    <source>
        <dbReference type="EMBL" id="ATW62731.1"/>
    </source>
</evidence>
<dbReference type="InterPro" id="IPR004843">
    <property type="entry name" value="Calcineurin-like_PHP"/>
</dbReference>
<dbReference type="GO" id="GO:0008803">
    <property type="term" value="F:bis(5'-nucleosyl)-tetraphosphatase (symmetrical) activity"/>
    <property type="evidence" value="ECO:0007669"/>
    <property type="project" value="TreeGrafter"/>
</dbReference>
<feature type="domain" description="Calcineurin-like phosphoesterase" evidence="1">
    <location>
        <begin position="11"/>
        <end position="162"/>
    </location>
</feature>
<dbReference type="SUPFAM" id="SSF56300">
    <property type="entry name" value="Metallo-dependent phosphatases"/>
    <property type="match status" value="1"/>
</dbReference>
<organism evidence="2 3">
    <name type="scientific">Synechococcus phage S-CBWM1</name>
    <dbReference type="NCBI Taxonomy" id="2053653"/>
    <lineage>
        <taxon>Viruses</taxon>
        <taxon>Duplodnaviria</taxon>
        <taxon>Heunggongvirae</taxon>
        <taxon>Uroviricota</taxon>
        <taxon>Caudoviricetes</taxon>
        <taxon>Aokuangvirus</taxon>
        <taxon>Aokuangvirus SCBWM1</taxon>
    </lineage>
</organism>
<accession>A0A3G1L3H2</accession>
<keyword evidence="3" id="KW-1185">Reference proteome</keyword>
<dbReference type="PANTHER" id="PTHR42850">
    <property type="entry name" value="METALLOPHOSPHOESTERASE"/>
    <property type="match status" value="1"/>
</dbReference>
<sequence>MNNKKISPYDVVAVGDIHGSYDLLSSFVRSVRGTGAIVIFLGDLVDRGSGDVECLTLVRSMNKNPEKFGLSAAHCLLGNHESLMVNALSGDKMGMVDWIGNGGAFWKSEVLKQFVPWLKTLPYVMTDASTGTVFSHAGLIPGEDPDETIRSGRANSLIWIREPFLTSGPEFEKYGGKYRRAVHGHSWAVTNDGFIMTEPDISKSGDRVGIDTAAYVTGVLTAFNSTTEEFYQMFRE</sequence>
<dbReference type="InterPro" id="IPR050126">
    <property type="entry name" value="Ap4A_hydrolase"/>
</dbReference>